<accession>A0ABS3PWX3</accession>
<keyword evidence="2" id="KW-0808">Transferase</keyword>
<dbReference type="InterPro" id="IPR029063">
    <property type="entry name" value="SAM-dependent_MTases_sf"/>
</dbReference>
<evidence type="ECO:0000259" key="1">
    <source>
        <dbReference type="Pfam" id="PF07669"/>
    </source>
</evidence>
<dbReference type="InterPro" id="IPR002052">
    <property type="entry name" value="DNA_methylase_N6_adenine_CS"/>
</dbReference>
<dbReference type="Proteomes" id="UP000681610">
    <property type="component" value="Unassembled WGS sequence"/>
</dbReference>
<protein>
    <submittedName>
        <fullName evidence="2">Eco57I restriction-modification methylase domain-containing protein</fullName>
    </submittedName>
</protein>
<keyword evidence="2" id="KW-0489">Methyltransferase</keyword>
<organism evidence="2 3">
    <name type="scientific">Capnocytophaga bilenii</name>
    <dbReference type="NCBI Taxonomy" id="2819369"/>
    <lineage>
        <taxon>Bacteria</taxon>
        <taxon>Pseudomonadati</taxon>
        <taxon>Bacteroidota</taxon>
        <taxon>Flavobacteriia</taxon>
        <taxon>Flavobacteriales</taxon>
        <taxon>Flavobacteriaceae</taxon>
        <taxon>Capnocytophaga</taxon>
    </lineage>
</organism>
<dbReference type="EMBL" id="JAGDYP010000003">
    <property type="protein sequence ID" value="MBO1883737.1"/>
    <property type="molecule type" value="Genomic_DNA"/>
</dbReference>
<gene>
    <name evidence="2" type="ORF">J4N46_04710</name>
</gene>
<reference evidence="2 3" key="1">
    <citation type="submission" date="2021-03" db="EMBL/GenBank/DDBJ databases">
        <title>Isolation and description of Capnocytophaga bilenii sp. nov., a novel Capnocytophaga species, isolated from a gingivitis subject.</title>
        <authorList>
            <person name="Antezack A."/>
            <person name="Monnet-Corti V."/>
            <person name="La Scola B."/>
        </authorList>
    </citation>
    <scope>NUCLEOTIDE SEQUENCE [LARGE SCALE GENOMIC DNA]</scope>
    <source>
        <strain evidence="2 3">Marseille-Q4570</strain>
    </source>
</reference>
<dbReference type="Pfam" id="PF07669">
    <property type="entry name" value="Eco57I"/>
    <property type="match status" value="1"/>
</dbReference>
<evidence type="ECO:0000313" key="2">
    <source>
        <dbReference type="EMBL" id="MBO1883737.1"/>
    </source>
</evidence>
<comment type="caution">
    <text evidence="2">The sequence shown here is derived from an EMBL/GenBank/DDBJ whole genome shotgun (WGS) entry which is preliminary data.</text>
</comment>
<dbReference type="PROSITE" id="PS00092">
    <property type="entry name" value="N6_MTASE"/>
    <property type="match status" value="1"/>
</dbReference>
<evidence type="ECO:0000313" key="3">
    <source>
        <dbReference type="Proteomes" id="UP000681610"/>
    </source>
</evidence>
<proteinExistence type="predicted"/>
<keyword evidence="3" id="KW-1185">Reference proteome</keyword>
<dbReference type="Gene3D" id="3.40.50.150">
    <property type="entry name" value="Vaccinia Virus protein VP39"/>
    <property type="match status" value="1"/>
</dbReference>
<dbReference type="GO" id="GO:0008168">
    <property type="term" value="F:methyltransferase activity"/>
    <property type="evidence" value="ECO:0007669"/>
    <property type="project" value="UniProtKB-KW"/>
</dbReference>
<feature type="domain" description="Type II methyltransferase M.TaqI-like" evidence="1">
    <location>
        <begin position="2"/>
        <end position="79"/>
    </location>
</feature>
<dbReference type="GO" id="GO:0032259">
    <property type="term" value="P:methylation"/>
    <property type="evidence" value="ECO:0007669"/>
    <property type="project" value="UniProtKB-KW"/>
</dbReference>
<dbReference type="SUPFAM" id="SSF53335">
    <property type="entry name" value="S-adenosyl-L-methionine-dependent methyltransferases"/>
    <property type="match status" value="1"/>
</dbReference>
<sequence length="340" mass="38857">MDTIIGNPPYQVTTENTSDTPVYHLFIDLASKLSQRVSLITPARYLFNAGKTPEDWNTKILNDKHFKVVWYKANSTDVFPNVDIEGGIAVMYRDSKQCFEKIGTFTAYPQLNEIVNKVETLSKKGAFAKLIYAPESYRLSQQLHKEHPWVIERLSKGHPYDITTNIFEKLPEIFTENIKGGYCFFGRLKNERCYRWIKKEYIVSHPNLEKFKVIVPKSNGSGALGGGIITPIIGEPIIGEPLTGSTQTFISIGAFNTREEAEACLKYVKTKFARTMLGVLKATQDNKKKTWNNVPLQDFTSSSDIDWSQTIEEIDKQLYTKYHLSEDEIAFIERMIKPMV</sequence>
<dbReference type="InterPro" id="IPR011639">
    <property type="entry name" value="MethylTrfase_TaqI-like_dom"/>
</dbReference>
<name>A0ABS3PWX3_9FLAO</name>